<keyword evidence="1" id="KW-0472">Membrane</keyword>
<dbReference type="RefSeq" id="WP_015748791.1">
    <property type="nucleotide sequence ID" value="NC_013235.1"/>
</dbReference>
<evidence type="ECO:0000313" key="2">
    <source>
        <dbReference type="EMBL" id="ACV79950.1"/>
    </source>
</evidence>
<evidence type="ECO:0000256" key="1">
    <source>
        <dbReference type="SAM" id="Phobius"/>
    </source>
</evidence>
<sequence>MRIATVVLVFASLAVILSLLGIMLVHWHRFRAETDRYRAWQSVFGPRGAKVALTVGFVALAVLTGALGAFQVQPT</sequence>
<reference evidence="3" key="1">
    <citation type="submission" date="2009-09" db="EMBL/GenBank/DDBJ databases">
        <title>The complete genome of Nakamurella multipartita DSM 44233.</title>
        <authorList>
            <consortium name="US DOE Joint Genome Institute (JGI-PGF)"/>
            <person name="Lucas S."/>
            <person name="Copeland A."/>
            <person name="Lapidus A."/>
            <person name="Glavina del Rio T."/>
            <person name="Dalin E."/>
            <person name="Tice H."/>
            <person name="Bruce D."/>
            <person name="Goodwin L."/>
            <person name="Pitluck S."/>
            <person name="Kyrpides N."/>
            <person name="Mavromatis K."/>
            <person name="Ivanova N."/>
            <person name="Ovchinnikova G."/>
            <person name="Sims D."/>
            <person name="Meincke L."/>
            <person name="Brettin T."/>
            <person name="Detter J.C."/>
            <person name="Han C."/>
            <person name="Larimer F."/>
            <person name="Land M."/>
            <person name="Hauser L."/>
            <person name="Markowitz V."/>
            <person name="Cheng J.-F."/>
            <person name="Hugenholtz P."/>
            <person name="Woyke T."/>
            <person name="Wu D."/>
            <person name="Klenk H.-P."/>
            <person name="Eisen J.A."/>
        </authorList>
    </citation>
    <scope>NUCLEOTIDE SEQUENCE [LARGE SCALE GENOMIC DNA]</scope>
    <source>
        <strain evidence="3">ATCC 700099 / DSM 44233 / CIP 104796 / JCM 9543 / NBRC 105858 / Y-104</strain>
    </source>
</reference>
<name>C8XFH3_NAKMY</name>
<accession>C8XFH3</accession>
<feature type="transmembrane region" description="Helical" evidence="1">
    <location>
        <begin position="6"/>
        <end position="27"/>
    </location>
</feature>
<dbReference type="HOGENOM" id="CLU_2667282_0_0_11"/>
<dbReference type="InParanoid" id="C8XFH3"/>
<gene>
    <name evidence="2" type="ordered locus">Namu_3638</name>
</gene>
<dbReference type="KEGG" id="nml:Namu_3638"/>
<evidence type="ECO:0000313" key="3">
    <source>
        <dbReference type="Proteomes" id="UP000002218"/>
    </source>
</evidence>
<reference evidence="2 3" key="2">
    <citation type="journal article" date="2010" name="Stand. Genomic Sci.">
        <title>Complete genome sequence of Nakamurella multipartita type strain (Y-104).</title>
        <authorList>
            <person name="Tice H."/>
            <person name="Mayilraj S."/>
            <person name="Sims D."/>
            <person name="Lapidus A."/>
            <person name="Nolan M."/>
            <person name="Lucas S."/>
            <person name="Glavina Del Rio T."/>
            <person name="Copeland A."/>
            <person name="Cheng J.F."/>
            <person name="Meincke L."/>
            <person name="Bruce D."/>
            <person name="Goodwin L."/>
            <person name="Pitluck S."/>
            <person name="Ivanova N."/>
            <person name="Mavromatis K."/>
            <person name="Ovchinnikova G."/>
            <person name="Pati A."/>
            <person name="Chen A."/>
            <person name="Palaniappan K."/>
            <person name="Land M."/>
            <person name="Hauser L."/>
            <person name="Chang Y.J."/>
            <person name="Jeffries C.D."/>
            <person name="Detter J.C."/>
            <person name="Brettin T."/>
            <person name="Rohde M."/>
            <person name="Goker M."/>
            <person name="Bristow J."/>
            <person name="Eisen J.A."/>
            <person name="Markowitz V."/>
            <person name="Hugenholtz P."/>
            <person name="Kyrpides N.C."/>
            <person name="Klenk H.P."/>
            <person name="Chen F."/>
        </authorList>
    </citation>
    <scope>NUCLEOTIDE SEQUENCE [LARGE SCALE GENOMIC DNA]</scope>
    <source>
        <strain evidence="3">ATCC 700099 / DSM 44233 / CIP 104796 / JCM 9543 / NBRC 105858 / Y-104</strain>
    </source>
</reference>
<feature type="transmembrane region" description="Helical" evidence="1">
    <location>
        <begin position="48"/>
        <end position="70"/>
    </location>
</feature>
<dbReference type="STRING" id="479431.Namu_3638"/>
<dbReference type="EMBL" id="CP001737">
    <property type="protein sequence ID" value="ACV79950.1"/>
    <property type="molecule type" value="Genomic_DNA"/>
</dbReference>
<proteinExistence type="predicted"/>
<protein>
    <submittedName>
        <fullName evidence="2">Uncharacterized protein</fullName>
    </submittedName>
</protein>
<dbReference type="OrthoDB" id="5227036at2"/>
<keyword evidence="1" id="KW-1133">Transmembrane helix</keyword>
<keyword evidence="3" id="KW-1185">Reference proteome</keyword>
<organism evidence="2 3">
    <name type="scientific">Nakamurella multipartita (strain ATCC 700099 / DSM 44233 / CIP 104796 / JCM 9543 / NBRC 105858 / Y-104)</name>
    <name type="common">Microsphaera multipartita</name>
    <dbReference type="NCBI Taxonomy" id="479431"/>
    <lineage>
        <taxon>Bacteria</taxon>
        <taxon>Bacillati</taxon>
        <taxon>Actinomycetota</taxon>
        <taxon>Actinomycetes</taxon>
        <taxon>Nakamurellales</taxon>
        <taxon>Nakamurellaceae</taxon>
        <taxon>Nakamurella</taxon>
    </lineage>
</organism>
<dbReference type="Proteomes" id="UP000002218">
    <property type="component" value="Chromosome"/>
</dbReference>
<keyword evidence="1" id="KW-0812">Transmembrane</keyword>
<dbReference type="AlphaFoldDB" id="C8XFH3"/>